<dbReference type="EMBL" id="BKCP01001558">
    <property type="protein sequence ID" value="GER27162.1"/>
    <property type="molecule type" value="Genomic_DNA"/>
</dbReference>
<dbReference type="Pfam" id="PF04526">
    <property type="entry name" value="DUF568"/>
    <property type="match status" value="1"/>
</dbReference>
<dbReference type="PANTHER" id="PTHR23130">
    <property type="entry name" value="CYTOCHROME B561 AND DOMON DOMAIN-CONTAINING PROTEIN"/>
    <property type="match status" value="1"/>
</dbReference>
<evidence type="ECO:0000256" key="3">
    <source>
        <dbReference type="ARBA" id="ARBA00022729"/>
    </source>
</evidence>
<feature type="domain" description="DOMON" evidence="9">
    <location>
        <begin position="43"/>
        <end position="156"/>
    </location>
</feature>
<keyword evidence="11" id="KW-1185">Reference proteome</keyword>
<dbReference type="PANTHER" id="PTHR23130:SF199">
    <property type="entry name" value="CYTOCHROME B561 AND DOMON DOMAIN-CONTAINING PROTEIN"/>
    <property type="match status" value="1"/>
</dbReference>
<keyword evidence="3 8" id="KW-0732">Signal</keyword>
<gene>
    <name evidence="10" type="ORF">STAS_02837</name>
</gene>
<evidence type="ECO:0000256" key="6">
    <source>
        <dbReference type="SAM" id="MobiDB-lite"/>
    </source>
</evidence>
<evidence type="ECO:0000313" key="10">
    <source>
        <dbReference type="EMBL" id="GER27162.1"/>
    </source>
</evidence>
<feature type="chain" id="PRO_5022924633" evidence="8">
    <location>
        <begin position="23"/>
        <end position="247"/>
    </location>
</feature>
<dbReference type="PROSITE" id="PS50836">
    <property type="entry name" value="DOMON"/>
    <property type="match status" value="1"/>
</dbReference>
<keyword evidence="2" id="KW-0813">Transport</keyword>
<feature type="compositionally biased region" description="Gly residues" evidence="6">
    <location>
        <begin position="209"/>
        <end position="220"/>
    </location>
</feature>
<evidence type="ECO:0000313" key="11">
    <source>
        <dbReference type="Proteomes" id="UP000325081"/>
    </source>
</evidence>
<keyword evidence="5 7" id="KW-0472">Membrane</keyword>
<dbReference type="Proteomes" id="UP000325081">
    <property type="component" value="Unassembled WGS sequence"/>
</dbReference>
<evidence type="ECO:0000259" key="9">
    <source>
        <dbReference type="PROSITE" id="PS50836"/>
    </source>
</evidence>
<comment type="subcellular location">
    <subcellularLocation>
        <location evidence="1">Membrane</location>
    </subcellularLocation>
</comment>
<keyword evidence="7" id="KW-0812">Transmembrane</keyword>
<evidence type="ECO:0000256" key="4">
    <source>
        <dbReference type="ARBA" id="ARBA00022982"/>
    </source>
</evidence>
<evidence type="ECO:0000256" key="7">
    <source>
        <dbReference type="SAM" id="Phobius"/>
    </source>
</evidence>
<protein>
    <submittedName>
        <fullName evidence="10">Auxin-responsive family protein</fullName>
    </submittedName>
</protein>
<dbReference type="OrthoDB" id="19261at2759"/>
<evidence type="ECO:0000256" key="5">
    <source>
        <dbReference type="ARBA" id="ARBA00023136"/>
    </source>
</evidence>
<dbReference type="GO" id="GO:0016020">
    <property type="term" value="C:membrane"/>
    <property type="evidence" value="ECO:0007669"/>
    <property type="project" value="UniProtKB-SubCell"/>
</dbReference>
<feature type="region of interest" description="Disordered" evidence="6">
    <location>
        <begin position="168"/>
        <end position="220"/>
    </location>
</feature>
<comment type="caution">
    <text evidence="10">The sequence shown here is derived from an EMBL/GenBank/DDBJ whole genome shotgun (WGS) entry which is preliminary data.</text>
</comment>
<evidence type="ECO:0000256" key="8">
    <source>
        <dbReference type="SAM" id="SignalP"/>
    </source>
</evidence>
<dbReference type="InterPro" id="IPR045265">
    <property type="entry name" value="AIR12_DOMON"/>
</dbReference>
<accession>A0A5A7P350</accession>
<sequence length="247" mass="25604">MAASYLLFAAAMAAALISPALSQPCNLHTPDPNFPNCKDLGPLNATLRWGFDVDQSTLSVNYSAASPASGWVSWALNPTATGMLGAQALIAFRAANGSYVVQTSNISSLTVRESPIAYRVSNRSARYSGGRISFSATLQLPGRLASDEVNHLWQVGPGVDSHGNLRAHDMGSDNTKSTGTLSLNGVEHSADAPAGEPTGEPAVAPTAGGRSGEGSPVGSGGWRAWGGGDLGVWGLIWALCFFLLFNN</sequence>
<feature type="signal peptide" evidence="8">
    <location>
        <begin position="1"/>
        <end position="22"/>
    </location>
</feature>
<dbReference type="InterPro" id="IPR005018">
    <property type="entry name" value="DOMON_domain"/>
</dbReference>
<feature type="transmembrane region" description="Helical" evidence="7">
    <location>
        <begin position="224"/>
        <end position="245"/>
    </location>
</feature>
<keyword evidence="4" id="KW-0249">Electron transport</keyword>
<evidence type="ECO:0000256" key="2">
    <source>
        <dbReference type="ARBA" id="ARBA00022448"/>
    </source>
</evidence>
<reference evidence="11" key="1">
    <citation type="journal article" date="2019" name="Curr. Biol.">
        <title>Genome Sequence of Striga asiatica Provides Insight into the Evolution of Plant Parasitism.</title>
        <authorList>
            <person name="Yoshida S."/>
            <person name="Kim S."/>
            <person name="Wafula E.K."/>
            <person name="Tanskanen J."/>
            <person name="Kim Y.M."/>
            <person name="Honaas L."/>
            <person name="Yang Z."/>
            <person name="Spallek T."/>
            <person name="Conn C.E."/>
            <person name="Ichihashi Y."/>
            <person name="Cheong K."/>
            <person name="Cui S."/>
            <person name="Der J.P."/>
            <person name="Gundlach H."/>
            <person name="Jiao Y."/>
            <person name="Hori C."/>
            <person name="Ishida J.K."/>
            <person name="Kasahara H."/>
            <person name="Kiba T."/>
            <person name="Kim M.S."/>
            <person name="Koo N."/>
            <person name="Laohavisit A."/>
            <person name="Lee Y.H."/>
            <person name="Lumba S."/>
            <person name="McCourt P."/>
            <person name="Mortimer J.C."/>
            <person name="Mutuku J.M."/>
            <person name="Nomura T."/>
            <person name="Sasaki-Sekimoto Y."/>
            <person name="Seto Y."/>
            <person name="Wang Y."/>
            <person name="Wakatake T."/>
            <person name="Sakakibara H."/>
            <person name="Demura T."/>
            <person name="Yamaguchi S."/>
            <person name="Yoneyama K."/>
            <person name="Manabe R.I."/>
            <person name="Nelson D.C."/>
            <person name="Schulman A.H."/>
            <person name="Timko M.P."/>
            <person name="dePamphilis C.W."/>
            <person name="Choi D."/>
            <person name="Shirasu K."/>
        </authorList>
    </citation>
    <scope>NUCLEOTIDE SEQUENCE [LARGE SCALE GENOMIC DNA]</scope>
    <source>
        <strain evidence="11">cv. UVA1</strain>
    </source>
</reference>
<feature type="compositionally biased region" description="Polar residues" evidence="6">
    <location>
        <begin position="172"/>
        <end position="183"/>
    </location>
</feature>
<name>A0A5A7P350_STRAF</name>
<evidence type="ECO:0000256" key="1">
    <source>
        <dbReference type="ARBA" id="ARBA00004370"/>
    </source>
</evidence>
<dbReference type="AlphaFoldDB" id="A0A5A7P350"/>
<organism evidence="10 11">
    <name type="scientific">Striga asiatica</name>
    <name type="common">Asiatic witchweed</name>
    <name type="synonym">Buchnera asiatica</name>
    <dbReference type="NCBI Taxonomy" id="4170"/>
    <lineage>
        <taxon>Eukaryota</taxon>
        <taxon>Viridiplantae</taxon>
        <taxon>Streptophyta</taxon>
        <taxon>Embryophyta</taxon>
        <taxon>Tracheophyta</taxon>
        <taxon>Spermatophyta</taxon>
        <taxon>Magnoliopsida</taxon>
        <taxon>eudicotyledons</taxon>
        <taxon>Gunneridae</taxon>
        <taxon>Pentapetalae</taxon>
        <taxon>asterids</taxon>
        <taxon>lamiids</taxon>
        <taxon>Lamiales</taxon>
        <taxon>Orobanchaceae</taxon>
        <taxon>Buchnereae</taxon>
        <taxon>Striga</taxon>
    </lineage>
</organism>
<proteinExistence type="predicted"/>
<keyword evidence="7" id="KW-1133">Transmembrane helix</keyword>